<keyword evidence="2" id="KW-1185">Reference proteome</keyword>
<proteinExistence type="predicted"/>
<gene>
    <name evidence="1" type="primary">12</name>
    <name evidence="1" type="ORF">PBI_HAMLET_12</name>
</gene>
<dbReference type="GeneID" id="40099896"/>
<reference evidence="1 2" key="1">
    <citation type="submission" date="2018-01" db="EMBL/GenBank/DDBJ databases">
        <authorList>
            <person name="Gentille G.M."/>
            <person name="Betsko A.J."/>
            <person name="Kukan E.N."/>
            <person name="Garlena R.A."/>
            <person name="Russell D.A."/>
            <person name="Pope W.H."/>
            <person name="Jacobs-Sera D."/>
            <person name="Hatfull G.F."/>
        </authorList>
    </citation>
    <scope>NUCLEOTIDE SEQUENCE [LARGE SCALE GENOMIC DNA]</scope>
</reference>
<dbReference type="OrthoDB" id="22300at10239"/>
<evidence type="ECO:0000313" key="1">
    <source>
        <dbReference type="EMBL" id="AUX82848.1"/>
    </source>
</evidence>
<accession>A0A2L0HM92</accession>
<dbReference type="EMBL" id="MG839019">
    <property type="protein sequence ID" value="AUX82848.1"/>
    <property type="molecule type" value="Genomic_DNA"/>
</dbReference>
<protein>
    <submittedName>
        <fullName evidence="1">Tail terminator</fullName>
    </submittedName>
</protein>
<sequence length="120" mass="12487">MSVSMSDIGGLIQAAGLPYYEGYAPSNAKVPYVVNRPLIIDHEDVALNGDALAWDNQFALYCAAGSVAASLNLAKEVILAIQGKYVGGSTLDTSMGYSGAQVEGHYETQVTAQINTGGLS</sequence>
<dbReference type="KEGG" id="vg:40099896"/>
<dbReference type="Proteomes" id="UP000241477">
    <property type="component" value="Segment"/>
</dbReference>
<dbReference type="RefSeq" id="YP_009623113.1">
    <property type="nucleotide sequence ID" value="NC_042110.1"/>
</dbReference>
<name>A0A2L0HM92_9CAUD</name>
<evidence type="ECO:0000313" key="2">
    <source>
        <dbReference type="Proteomes" id="UP000241477"/>
    </source>
</evidence>
<organism evidence="1 2">
    <name type="scientific">Microbacterium phage Hamlet</name>
    <dbReference type="NCBI Taxonomy" id="2079583"/>
    <lineage>
        <taxon>Viruses</taxon>
        <taxon>Duplodnaviria</taxon>
        <taxon>Heunggongvirae</taxon>
        <taxon>Uroviricota</taxon>
        <taxon>Caudoviricetes</taxon>
        <taxon>Ilzatvirus</taxon>
        <taxon>Ilzatvirus hamlet</taxon>
    </lineage>
</organism>